<sequence length="55" mass="6477">FPCQSQGCEKVFDRAGDRTKHEKYHYQGRPNVCMRCGKGFHFPKDLRRHMIVHSG</sequence>
<proteinExistence type="inferred from homology"/>
<evidence type="ECO:0000313" key="10">
    <source>
        <dbReference type="Proteomes" id="UP000016933"/>
    </source>
</evidence>
<keyword evidence="3 7" id="KW-0863">Zinc-finger</keyword>
<keyword evidence="1" id="KW-0479">Metal-binding</keyword>
<evidence type="ECO:0000256" key="2">
    <source>
        <dbReference type="ARBA" id="ARBA00022737"/>
    </source>
</evidence>
<keyword evidence="2" id="KW-0677">Repeat</keyword>
<protein>
    <recommendedName>
        <fullName evidence="6">pH-response transcription factor pacC/RIM101</fullName>
    </recommendedName>
</protein>
<gene>
    <name evidence="9" type="ORF">DOTSEDRAFT_103210</name>
</gene>
<dbReference type="OrthoDB" id="8922241at2759"/>
<keyword evidence="10" id="KW-1185">Reference proteome</keyword>
<feature type="domain" description="C2H2-type" evidence="8">
    <location>
        <begin position="31"/>
        <end position="55"/>
    </location>
</feature>
<reference evidence="9 10" key="2">
    <citation type="journal article" date="2012" name="PLoS Pathog.">
        <title>Diverse lifestyles and strategies of plant pathogenesis encoded in the genomes of eighteen Dothideomycetes fungi.</title>
        <authorList>
            <person name="Ohm R.A."/>
            <person name="Feau N."/>
            <person name="Henrissat B."/>
            <person name="Schoch C.L."/>
            <person name="Horwitz B.A."/>
            <person name="Barry K.W."/>
            <person name="Condon B.J."/>
            <person name="Copeland A.C."/>
            <person name="Dhillon B."/>
            <person name="Glaser F."/>
            <person name="Hesse C.N."/>
            <person name="Kosti I."/>
            <person name="LaButti K."/>
            <person name="Lindquist E.A."/>
            <person name="Lucas S."/>
            <person name="Salamov A.A."/>
            <person name="Bradshaw R.E."/>
            <person name="Ciuffetti L."/>
            <person name="Hamelin R.C."/>
            <person name="Kema G.H.J."/>
            <person name="Lawrence C."/>
            <person name="Scott J.A."/>
            <person name="Spatafora J.W."/>
            <person name="Turgeon B.G."/>
            <person name="de Wit P.J.G.M."/>
            <person name="Zhong S."/>
            <person name="Goodwin S.B."/>
            <person name="Grigoriev I.V."/>
        </authorList>
    </citation>
    <scope>NUCLEOTIDE SEQUENCE [LARGE SCALE GENOMIC DNA]</scope>
    <source>
        <strain evidence="10">NZE10 / CBS 128990</strain>
    </source>
</reference>
<feature type="domain" description="C2H2-type" evidence="8">
    <location>
        <begin position="1"/>
        <end position="30"/>
    </location>
</feature>
<dbReference type="GO" id="GO:0008270">
    <property type="term" value="F:zinc ion binding"/>
    <property type="evidence" value="ECO:0007669"/>
    <property type="project" value="UniProtKB-KW"/>
</dbReference>
<evidence type="ECO:0000256" key="7">
    <source>
        <dbReference type="PROSITE-ProRule" id="PRU00042"/>
    </source>
</evidence>
<dbReference type="AlphaFoldDB" id="N1PHG8"/>
<evidence type="ECO:0000256" key="6">
    <source>
        <dbReference type="ARBA" id="ARBA00039490"/>
    </source>
</evidence>
<dbReference type="InterPro" id="IPR036236">
    <property type="entry name" value="Znf_C2H2_sf"/>
</dbReference>
<evidence type="ECO:0000256" key="5">
    <source>
        <dbReference type="ARBA" id="ARBA00038089"/>
    </source>
</evidence>
<evidence type="ECO:0000256" key="3">
    <source>
        <dbReference type="ARBA" id="ARBA00022771"/>
    </source>
</evidence>
<dbReference type="FunFam" id="3.30.160.60:FF:000340">
    <property type="entry name" value="zinc finger protein 473 isoform X1"/>
    <property type="match status" value="1"/>
</dbReference>
<dbReference type="SUPFAM" id="SSF57667">
    <property type="entry name" value="beta-beta-alpha zinc fingers"/>
    <property type="match status" value="1"/>
</dbReference>
<comment type="similarity">
    <text evidence="5">Belongs to the pacC/RIM101 family.</text>
</comment>
<evidence type="ECO:0000313" key="9">
    <source>
        <dbReference type="EMBL" id="EME41812.1"/>
    </source>
</evidence>
<reference evidence="10" key="1">
    <citation type="journal article" date="2012" name="PLoS Genet.">
        <title>The genomes of the fungal plant pathogens Cladosporium fulvum and Dothistroma septosporum reveal adaptation to different hosts and lifestyles but also signatures of common ancestry.</title>
        <authorList>
            <person name="de Wit P.J.G.M."/>
            <person name="van der Burgt A."/>
            <person name="Oekmen B."/>
            <person name="Stergiopoulos I."/>
            <person name="Abd-Elsalam K.A."/>
            <person name="Aerts A.L."/>
            <person name="Bahkali A.H."/>
            <person name="Beenen H.G."/>
            <person name="Chettri P."/>
            <person name="Cox M.P."/>
            <person name="Datema E."/>
            <person name="de Vries R.P."/>
            <person name="Dhillon B."/>
            <person name="Ganley A.R."/>
            <person name="Griffiths S.A."/>
            <person name="Guo Y."/>
            <person name="Hamelin R.C."/>
            <person name="Henrissat B."/>
            <person name="Kabir M.S."/>
            <person name="Jashni M.K."/>
            <person name="Kema G."/>
            <person name="Klaubauf S."/>
            <person name="Lapidus A."/>
            <person name="Levasseur A."/>
            <person name="Lindquist E."/>
            <person name="Mehrabi R."/>
            <person name="Ohm R.A."/>
            <person name="Owen T.J."/>
            <person name="Salamov A."/>
            <person name="Schwelm A."/>
            <person name="Schijlen E."/>
            <person name="Sun H."/>
            <person name="van den Burg H.A."/>
            <person name="van Ham R.C.H.J."/>
            <person name="Zhang S."/>
            <person name="Goodwin S.B."/>
            <person name="Grigoriev I.V."/>
            <person name="Collemare J."/>
            <person name="Bradshaw R.E."/>
        </authorList>
    </citation>
    <scope>NUCLEOTIDE SEQUENCE [LARGE SCALE GENOMIC DNA]</scope>
    <source>
        <strain evidence="10">NZE10 / CBS 128990</strain>
    </source>
</reference>
<dbReference type="Proteomes" id="UP000016933">
    <property type="component" value="Unassembled WGS sequence"/>
</dbReference>
<accession>N1PHG8</accession>
<dbReference type="Pfam" id="PF00096">
    <property type="entry name" value="zf-C2H2"/>
    <property type="match status" value="2"/>
</dbReference>
<dbReference type="PROSITE" id="PS00028">
    <property type="entry name" value="ZINC_FINGER_C2H2_1"/>
    <property type="match status" value="2"/>
</dbReference>
<keyword evidence="4" id="KW-0862">Zinc</keyword>
<dbReference type="PROSITE" id="PS50157">
    <property type="entry name" value="ZINC_FINGER_C2H2_2"/>
    <property type="match status" value="2"/>
</dbReference>
<dbReference type="HOGENOM" id="CLU_002678_42_25_1"/>
<dbReference type="Gene3D" id="3.30.160.60">
    <property type="entry name" value="Classic Zinc Finger"/>
    <property type="match status" value="1"/>
</dbReference>
<organism evidence="9 10">
    <name type="scientific">Dothistroma septosporum (strain NZE10 / CBS 128990)</name>
    <name type="common">Red band needle blight fungus</name>
    <name type="synonym">Mycosphaerella pini</name>
    <dbReference type="NCBI Taxonomy" id="675120"/>
    <lineage>
        <taxon>Eukaryota</taxon>
        <taxon>Fungi</taxon>
        <taxon>Dikarya</taxon>
        <taxon>Ascomycota</taxon>
        <taxon>Pezizomycotina</taxon>
        <taxon>Dothideomycetes</taxon>
        <taxon>Dothideomycetidae</taxon>
        <taxon>Mycosphaerellales</taxon>
        <taxon>Mycosphaerellaceae</taxon>
        <taxon>Dothistroma</taxon>
    </lineage>
</organism>
<evidence type="ECO:0000256" key="4">
    <source>
        <dbReference type="ARBA" id="ARBA00022833"/>
    </source>
</evidence>
<dbReference type="STRING" id="675120.N1PHG8"/>
<name>N1PHG8_DOTSN</name>
<feature type="non-terminal residue" evidence="9">
    <location>
        <position position="55"/>
    </location>
</feature>
<dbReference type="GO" id="GO:0005634">
    <property type="term" value="C:nucleus"/>
    <property type="evidence" value="ECO:0007669"/>
    <property type="project" value="UniProtKB-ARBA"/>
</dbReference>
<feature type="non-terminal residue" evidence="9">
    <location>
        <position position="1"/>
    </location>
</feature>
<evidence type="ECO:0000259" key="8">
    <source>
        <dbReference type="PROSITE" id="PS50157"/>
    </source>
</evidence>
<dbReference type="InterPro" id="IPR013087">
    <property type="entry name" value="Znf_C2H2_type"/>
</dbReference>
<dbReference type="EMBL" id="KB446542">
    <property type="protein sequence ID" value="EME41812.1"/>
    <property type="molecule type" value="Genomic_DNA"/>
</dbReference>
<dbReference type="SMART" id="SM00355">
    <property type="entry name" value="ZnF_C2H2"/>
    <property type="match status" value="2"/>
</dbReference>
<dbReference type="eggNOG" id="KOG1721">
    <property type="taxonomic scope" value="Eukaryota"/>
</dbReference>
<evidence type="ECO:0000256" key="1">
    <source>
        <dbReference type="ARBA" id="ARBA00022723"/>
    </source>
</evidence>